<accession>A0A699YE66</accession>
<gene>
    <name evidence="2" type="ORF">HaLaN_03402</name>
</gene>
<organism evidence="2 3">
    <name type="scientific">Haematococcus lacustris</name>
    <name type="common">Green alga</name>
    <name type="synonym">Haematococcus pluvialis</name>
    <dbReference type="NCBI Taxonomy" id="44745"/>
    <lineage>
        <taxon>Eukaryota</taxon>
        <taxon>Viridiplantae</taxon>
        <taxon>Chlorophyta</taxon>
        <taxon>core chlorophytes</taxon>
        <taxon>Chlorophyceae</taxon>
        <taxon>CS clade</taxon>
        <taxon>Chlamydomonadales</taxon>
        <taxon>Haematococcaceae</taxon>
        <taxon>Haematococcus</taxon>
    </lineage>
</organism>
<feature type="compositionally biased region" description="Basic and acidic residues" evidence="1">
    <location>
        <begin position="52"/>
        <end position="69"/>
    </location>
</feature>
<proteinExistence type="predicted"/>
<sequence>MHTLPCGLYSSSANFAIANRRPAPLTVRNCAPSALQEVPVLCEHPDALRRRLESEERRRKRDAEREKMRGLQAQGLSW</sequence>
<evidence type="ECO:0000256" key="1">
    <source>
        <dbReference type="SAM" id="MobiDB-lite"/>
    </source>
</evidence>
<feature type="region of interest" description="Disordered" evidence="1">
    <location>
        <begin position="52"/>
        <end position="78"/>
    </location>
</feature>
<protein>
    <submittedName>
        <fullName evidence="2">Uncharacterized protein</fullName>
    </submittedName>
</protein>
<evidence type="ECO:0000313" key="2">
    <source>
        <dbReference type="EMBL" id="GFH08440.1"/>
    </source>
</evidence>
<reference evidence="2 3" key="1">
    <citation type="submission" date="2020-02" db="EMBL/GenBank/DDBJ databases">
        <title>Draft genome sequence of Haematococcus lacustris strain NIES-144.</title>
        <authorList>
            <person name="Morimoto D."/>
            <person name="Nakagawa S."/>
            <person name="Yoshida T."/>
            <person name="Sawayama S."/>
        </authorList>
    </citation>
    <scope>NUCLEOTIDE SEQUENCE [LARGE SCALE GENOMIC DNA]</scope>
    <source>
        <strain evidence="2 3">NIES-144</strain>
    </source>
</reference>
<evidence type="ECO:0000313" key="3">
    <source>
        <dbReference type="Proteomes" id="UP000485058"/>
    </source>
</evidence>
<dbReference type="Proteomes" id="UP000485058">
    <property type="component" value="Unassembled WGS sequence"/>
</dbReference>
<comment type="caution">
    <text evidence="2">The sequence shown here is derived from an EMBL/GenBank/DDBJ whole genome shotgun (WGS) entry which is preliminary data.</text>
</comment>
<name>A0A699YE66_HAELA</name>
<dbReference type="EMBL" id="BLLF01000161">
    <property type="protein sequence ID" value="GFH08440.1"/>
    <property type="molecule type" value="Genomic_DNA"/>
</dbReference>
<keyword evidence="3" id="KW-1185">Reference proteome</keyword>
<dbReference type="AlphaFoldDB" id="A0A699YE66"/>